<comment type="caution">
    <text evidence="1">The sequence shown here is derived from an EMBL/GenBank/DDBJ whole genome shotgun (WGS) entry which is preliminary data.</text>
</comment>
<name>A0ABP9CEZ0_9GAMM</name>
<dbReference type="RefSeq" id="WP_345304973.1">
    <property type="nucleotide sequence ID" value="NZ_BAABJE010000030.1"/>
</dbReference>
<dbReference type="Pfam" id="PF13432">
    <property type="entry name" value="TPR_16"/>
    <property type="match status" value="1"/>
</dbReference>
<dbReference type="SUPFAM" id="SSF48452">
    <property type="entry name" value="TPR-like"/>
    <property type="match status" value="1"/>
</dbReference>
<gene>
    <name evidence="1" type="ORF">GCM10023307_38250</name>
</gene>
<dbReference type="Proteomes" id="UP001499959">
    <property type="component" value="Unassembled WGS sequence"/>
</dbReference>
<evidence type="ECO:0000313" key="2">
    <source>
        <dbReference type="Proteomes" id="UP001499959"/>
    </source>
</evidence>
<sequence length="190" mass="20184">MNFDNLDNEELLRLSLDAINGGRDSEAISMLKQMLSREPGHLHATYLLAAQHAQIGLFDRAESGFRTVVAMSPDFSIARFQLGQLLTMKGAADEARDVLSPLFSGADALSAYARGMSALAAGDAQTGLRELEQGLALPQEIPALMSDMQRLRDNLLQSAAAEASPVAAPETPSAPAYLAGYGYGRSGDAE</sequence>
<organism evidence="1 2">
    <name type="scientific">Lysobacter hankyongensis</name>
    <dbReference type="NCBI Taxonomy" id="1176535"/>
    <lineage>
        <taxon>Bacteria</taxon>
        <taxon>Pseudomonadati</taxon>
        <taxon>Pseudomonadota</taxon>
        <taxon>Gammaproteobacteria</taxon>
        <taxon>Lysobacterales</taxon>
        <taxon>Lysobacteraceae</taxon>
        <taxon>Lysobacter</taxon>
    </lineage>
</organism>
<protein>
    <recommendedName>
        <fullName evidence="3">Tetratricopeptide repeat protein</fullName>
    </recommendedName>
</protein>
<reference evidence="2" key="1">
    <citation type="journal article" date="2019" name="Int. J. Syst. Evol. Microbiol.">
        <title>The Global Catalogue of Microorganisms (GCM) 10K type strain sequencing project: providing services to taxonomists for standard genome sequencing and annotation.</title>
        <authorList>
            <consortium name="The Broad Institute Genomics Platform"/>
            <consortium name="The Broad Institute Genome Sequencing Center for Infectious Disease"/>
            <person name="Wu L."/>
            <person name="Ma J."/>
        </authorList>
    </citation>
    <scope>NUCLEOTIDE SEQUENCE [LARGE SCALE GENOMIC DNA]</scope>
    <source>
        <strain evidence="2">JCM 18204</strain>
    </source>
</reference>
<evidence type="ECO:0008006" key="3">
    <source>
        <dbReference type="Google" id="ProtNLM"/>
    </source>
</evidence>
<proteinExistence type="predicted"/>
<dbReference type="EMBL" id="BAABJE010000030">
    <property type="protein sequence ID" value="GAA4807822.1"/>
    <property type="molecule type" value="Genomic_DNA"/>
</dbReference>
<accession>A0ABP9CEZ0</accession>
<evidence type="ECO:0000313" key="1">
    <source>
        <dbReference type="EMBL" id="GAA4807822.1"/>
    </source>
</evidence>
<dbReference type="InterPro" id="IPR011990">
    <property type="entry name" value="TPR-like_helical_dom_sf"/>
</dbReference>
<keyword evidence="2" id="KW-1185">Reference proteome</keyword>
<dbReference type="Gene3D" id="1.25.40.10">
    <property type="entry name" value="Tetratricopeptide repeat domain"/>
    <property type="match status" value="1"/>
</dbReference>